<name>A0A0A9ADF1_ARUDO</name>
<organism evidence="2">
    <name type="scientific">Arundo donax</name>
    <name type="common">Giant reed</name>
    <name type="synonym">Donax arundinaceus</name>
    <dbReference type="NCBI Taxonomy" id="35708"/>
    <lineage>
        <taxon>Eukaryota</taxon>
        <taxon>Viridiplantae</taxon>
        <taxon>Streptophyta</taxon>
        <taxon>Embryophyta</taxon>
        <taxon>Tracheophyta</taxon>
        <taxon>Spermatophyta</taxon>
        <taxon>Magnoliopsida</taxon>
        <taxon>Liliopsida</taxon>
        <taxon>Poales</taxon>
        <taxon>Poaceae</taxon>
        <taxon>PACMAD clade</taxon>
        <taxon>Arundinoideae</taxon>
        <taxon>Arundineae</taxon>
        <taxon>Arundo</taxon>
    </lineage>
</organism>
<protein>
    <submittedName>
        <fullName evidence="2">Uncharacterized protein</fullName>
    </submittedName>
</protein>
<dbReference type="AlphaFoldDB" id="A0A0A9ADF1"/>
<sequence>MKLTPDNMHWGSHSVSSQICNGYLS</sequence>
<reference evidence="2" key="2">
    <citation type="journal article" date="2015" name="Data Brief">
        <title>Shoot transcriptome of the giant reed, Arundo donax.</title>
        <authorList>
            <person name="Barrero R.A."/>
            <person name="Guerrero F.D."/>
            <person name="Moolhuijzen P."/>
            <person name="Goolsby J.A."/>
            <person name="Tidwell J."/>
            <person name="Bellgard S.E."/>
            <person name="Bellgard M.I."/>
        </authorList>
    </citation>
    <scope>NUCLEOTIDE SEQUENCE</scope>
    <source>
        <tissue evidence="2">Shoot tissue taken approximately 20 cm above the soil surface</tissue>
    </source>
</reference>
<feature type="compositionally biased region" description="Polar residues" evidence="1">
    <location>
        <begin position="13"/>
        <end position="25"/>
    </location>
</feature>
<dbReference type="EMBL" id="GBRH01250880">
    <property type="protein sequence ID" value="JAD47015.1"/>
    <property type="molecule type" value="Transcribed_RNA"/>
</dbReference>
<evidence type="ECO:0000313" key="2">
    <source>
        <dbReference type="EMBL" id="JAD47015.1"/>
    </source>
</evidence>
<feature type="region of interest" description="Disordered" evidence="1">
    <location>
        <begin position="1"/>
        <end position="25"/>
    </location>
</feature>
<reference evidence="2" key="1">
    <citation type="submission" date="2014-09" db="EMBL/GenBank/DDBJ databases">
        <authorList>
            <person name="Magalhaes I.L.F."/>
            <person name="Oliveira U."/>
            <person name="Santos F.R."/>
            <person name="Vidigal T.H.D.A."/>
            <person name="Brescovit A.D."/>
            <person name="Santos A.J."/>
        </authorList>
    </citation>
    <scope>NUCLEOTIDE SEQUENCE</scope>
    <source>
        <tissue evidence="2">Shoot tissue taken approximately 20 cm above the soil surface</tissue>
    </source>
</reference>
<evidence type="ECO:0000256" key="1">
    <source>
        <dbReference type="SAM" id="MobiDB-lite"/>
    </source>
</evidence>
<accession>A0A0A9ADF1</accession>
<proteinExistence type="predicted"/>